<dbReference type="InterPro" id="IPR013114">
    <property type="entry name" value="FabA_FabZ"/>
</dbReference>
<keyword evidence="10" id="KW-1185">Reference proteome</keyword>
<comment type="catalytic activity">
    <reaction evidence="8">
        <text>a (3R)-hydroxyacyl-[ACP] = a (2E)-enoyl-[ACP] + H2O</text>
        <dbReference type="Rhea" id="RHEA:13097"/>
        <dbReference type="Rhea" id="RHEA-COMP:9925"/>
        <dbReference type="Rhea" id="RHEA-COMP:9945"/>
        <dbReference type="ChEBI" id="CHEBI:15377"/>
        <dbReference type="ChEBI" id="CHEBI:78784"/>
        <dbReference type="ChEBI" id="CHEBI:78827"/>
        <dbReference type="EC" id="4.2.1.59"/>
    </reaction>
</comment>
<dbReference type="RefSeq" id="WP_013506231.1">
    <property type="nucleotide sequence ID" value="NC_014836.1"/>
</dbReference>
<dbReference type="HAMAP" id="MF_00406">
    <property type="entry name" value="FabZ"/>
    <property type="match status" value="1"/>
</dbReference>
<dbReference type="GO" id="GO:0016020">
    <property type="term" value="C:membrane"/>
    <property type="evidence" value="ECO:0007669"/>
    <property type="project" value="GOC"/>
</dbReference>
<dbReference type="InParanoid" id="E6W0D3"/>
<feature type="active site" evidence="8">
    <location>
        <position position="48"/>
    </location>
</feature>
<dbReference type="PANTHER" id="PTHR30272:SF1">
    <property type="entry name" value="3-HYDROXYACYL-[ACYL-CARRIER-PROTEIN] DEHYDRATASE"/>
    <property type="match status" value="1"/>
</dbReference>
<protein>
    <recommendedName>
        <fullName evidence="8">3-hydroxyacyl-[acyl-carrier-protein] dehydratase FabZ</fullName>
        <ecNumber evidence="8">4.2.1.59</ecNumber>
    </recommendedName>
    <alternativeName>
        <fullName evidence="8">(3R)-hydroxymyristoyl-[acyl-carrier-protein] dehydratase</fullName>
        <shortName evidence="8">(3R)-hydroxymyristoyl-ACP dehydrase</shortName>
    </alternativeName>
    <alternativeName>
        <fullName evidence="8">Beta-hydroxyacyl-ACP dehydratase</fullName>
    </alternativeName>
</protein>
<keyword evidence="6 8" id="KW-0456">Lyase</keyword>
<evidence type="ECO:0000256" key="7">
    <source>
        <dbReference type="ARBA" id="ARBA00025049"/>
    </source>
</evidence>
<dbReference type="InterPro" id="IPR029069">
    <property type="entry name" value="HotDog_dom_sf"/>
</dbReference>
<dbReference type="KEGG" id="din:Selin_1621"/>
<keyword evidence="2 8" id="KW-0963">Cytoplasm</keyword>
<dbReference type="FunCoup" id="E6W0D3">
    <property type="interactions" value="433"/>
</dbReference>
<evidence type="ECO:0000256" key="1">
    <source>
        <dbReference type="ARBA" id="ARBA00004496"/>
    </source>
</evidence>
<dbReference type="HOGENOM" id="CLU_078912_1_0_0"/>
<evidence type="ECO:0000256" key="3">
    <source>
        <dbReference type="ARBA" id="ARBA00022516"/>
    </source>
</evidence>
<comment type="function">
    <text evidence="7 8">Involved in unsaturated fatty acids biosynthesis. Catalyzes the dehydration of short chain beta-hydroxyacyl-ACPs and long chain saturated and unsaturated beta-hydroxyacyl-ACPs.</text>
</comment>
<dbReference type="FunFam" id="3.10.129.10:FF:000001">
    <property type="entry name" value="3-hydroxyacyl-[acyl-carrier-protein] dehydratase FabZ"/>
    <property type="match status" value="1"/>
</dbReference>
<gene>
    <name evidence="8" type="primary">fabZ</name>
    <name evidence="9" type="ordered locus">Selin_1621</name>
</gene>
<dbReference type="EC" id="4.2.1.59" evidence="8"/>
<dbReference type="Pfam" id="PF07977">
    <property type="entry name" value="FabA"/>
    <property type="match status" value="1"/>
</dbReference>
<evidence type="ECO:0000256" key="2">
    <source>
        <dbReference type="ARBA" id="ARBA00022490"/>
    </source>
</evidence>
<dbReference type="GO" id="GO:0006633">
    <property type="term" value="P:fatty acid biosynthetic process"/>
    <property type="evidence" value="ECO:0007669"/>
    <property type="project" value="UniProtKB-UniRule"/>
</dbReference>
<dbReference type="NCBIfam" id="NF000582">
    <property type="entry name" value="PRK00006.1"/>
    <property type="match status" value="1"/>
</dbReference>
<dbReference type="GO" id="GO:0009245">
    <property type="term" value="P:lipid A biosynthetic process"/>
    <property type="evidence" value="ECO:0007669"/>
    <property type="project" value="UniProtKB-UniRule"/>
</dbReference>
<dbReference type="EMBL" id="CP002432">
    <property type="protein sequence ID" value="ADU66351.1"/>
    <property type="molecule type" value="Genomic_DNA"/>
</dbReference>
<dbReference type="eggNOG" id="COG0764">
    <property type="taxonomic scope" value="Bacteria"/>
</dbReference>
<reference evidence="9 10" key="1">
    <citation type="submission" date="2010-12" db="EMBL/GenBank/DDBJ databases">
        <title>Complete sequence of Desulfurispirillum indicum S5.</title>
        <authorList>
            <consortium name="US DOE Joint Genome Institute"/>
            <person name="Lucas S."/>
            <person name="Copeland A."/>
            <person name="Lapidus A."/>
            <person name="Cheng J.-F."/>
            <person name="Goodwin L."/>
            <person name="Pitluck S."/>
            <person name="Chertkov O."/>
            <person name="Held B."/>
            <person name="Detter J.C."/>
            <person name="Han C."/>
            <person name="Tapia R."/>
            <person name="Land M."/>
            <person name="Hauser L."/>
            <person name="Kyrpides N."/>
            <person name="Ivanova N."/>
            <person name="Mikhailova N."/>
            <person name="Haggblom M."/>
            <person name="Rauschenbach I."/>
            <person name="Bini E."/>
            <person name="Woyke T."/>
        </authorList>
    </citation>
    <scope>NUCLEOTIDE SEQUENCE [LARGE SCALE GENOMIC DNA]</scope>
    <source>
        <strain evidence="10">ATCC BAA-1389 / DSM 22839 / S5</strain>
    </source>
</reference>
<dbReference type="InterPro" id="IPR010084">
    <property type="entry name" value="FabZ"/>
</dbReference>
<dbReference type="PANTHER" id="PTHR30272">
    <property type="entry name" value="3-HYDROXYACYL-[ACYL-CARRIER-PROTEIN] DEHYDRATASE"/>
    <property type="match status" value="1"/>
</dbReference>
<name>E6W0D3_DESIS</name>
<proteinExistence type="inferred from homology"/>
<dbReference type="SUPFAM" id="SSF54637">
    <property type="entry name" value="Thioesterase/thiol ester dehydrase-isomerase"/>
    <property type="match status" value="1"/>
</dbReference>
<dbReference type="STRING" id="653733.Selin_1621"/>
<keyword evidence="3 8" id="KW-0444">Lipid biosynthesis</keyword>
<dbReference type="GO" id="GO:0019171">
    <property type="term" value="F:(3R)-hydroxyacyl-[acyl-carrier-protein] dehydratase activity"/>
    <property type="evidence" value="ECO:0007669"/>
    <property type="project" value="UniProtKB-EC"/>
</dbReference>
<dbReference type="CDD" id="cd01288">
    <property type="entry name" value="FabZ"/>
    <property type="match status" value="1"/>
</dbReference>
<organism evidence="9 10">
    <name type="scientific">Desulfurispirillum indicum (strain ATCC BAA-1389 / DSM 22839 / S5)</name>
    <dbReference type="NCBI Taxonomy" id="653733"/>
    <lineage>
        <taxon>Bacteria</taxon>
        <taxon>Pseudomonadati</taxon>
        <taxon>Chrysiogenota</taxon>
        <taxon>Chrysiogenia</taxon>
        <taxon>Chrysiogenales</taxon>
        <taxon>Chrysiogenaceae</taxon>
        <taxon>Desulfurispirillum</taxon>
    </lineage>
</organism>
<dbReference type="NCBIfam" id="TIGR01750">
    <property type="entry name" value="fabZ"/>
    <property type="match status" value="1"/>
</dbReference>
<evidence type="ECO:0000256" key="8">
    <source>
        <dbReference type="HAMAP-Rule" id="MF_00406"/>
    </source>
</evidence>
<dbReference type="AlphaFoldDB" id="E6W0D3"/>
<evidence type="ECO:0000256" key="6">
    <source>
        <dbReference type="ARBA" id="ARBA00023239"/>
    </source>
</evidence>
<evidence type="ECO:0000313" key="9">
    <source>
        <dbReference type="EMBL" id="ADU66351.1"/>
    </source>
</evidence>
<keyword evidence="5 8" id="KW-0443">Lipid metabolism</keyword>
<dbReference type="Gene3D" id="3.10.129.10">
    <property type="entry name" value="Hotdog Thioesterase"/>
    <property type="match status" value="1"/>
</dbReference>
<accession>E6W0D3</accession>
<comment type="subcellular location">
    <subcellularLocation>
        <location evidence="1 8">Cytoplasm</location>
    </subcellularLocation>
</comment>
<evidence type="ECO:0000256" key="4">
    <source>
        <dbReference type="ARBA" id="ARBA00022556"/>
    </source>
</evidence>
<comment type="similarity">
    <text evidence="8">Belongs to the thioester dehydratase family. FabZ subfamily.</text>
</comment>
<evidence type="ECO:0000313" key="10">
    <source>
        <dbReference type="Proteomes" id="UP000002572"/>
    </source>
</evidence>
<dbReference type="Proteomes" id="UP000002572">
    <property type="component" value="Chromosome"/>
</dbReference>
<evidence type="ECO:0000256" key="5">
    <source>
        <dbReference type="ARBA" id="ARBA00023098"/>
    </source>
</evidence>
<keyword evidence="4 8" id="KW-0441">Lipid A biosynthesis</keyword>
<sequence>MNVTEIMQYLPHRYPFLLIDRVLDIDLEGQKITAMKNVTFNEPFFQGHFPGHPIMPGVMIVEAMAQVGGVLGLKLLQHEGHSTDNCLIYFMTVDKTKFRVPVVPGDTLTFKIHMTRRKGAICQLEAQAFVDDEMVCESQLKAMIKVNGDA</sequence>
<dbReference type="GO" id="GO:0005737">
    <property type="term" value="C:cytoplasm"/>
    <property type="evidence" value="ECO:0007669"/>
    <property type="project" value="UniProtKB-SubCell"/>
</dbReference>